<evidence type="ECO:0000256" key="1">
    <source>
        <dbReference type="SAM" id="MobiDB-lite"/>
    </source>
</evidence>
<dbReference type="PANTHER" id="PTHR34427">
    <property type="entry name" value="DUF4283 DOMAIN PROTEIN"/>
    <property type="match status" value="1"/>
</dbReference>
<evidence type="ECO:0000313" key="2">
    <source>
        <dbReference type="EMBL" id="KAJ4846486.1"/>
    </source>
</evidence>
<accession>A0A9Q0GDL8</accession>
<dbReference type="PANTHER" id="PTHR34427:SF5">
    <property type="entry name" value="DUF4283 DOMAIN-CONTAINING PROTEIN"/>
    <property type="match status" value="1"/>
</dbReference>
<keyword evidence="3" id="KW-1185">Reference proteome</keyword>
<evidence type="ECO:0000313" key="3">
    <source>
        <dbReference type="Proteomes" id="UP001141552"/>
    </source>
</evidence>
<proteinExistence type="predicted"/>
<dbReference type="AlphaFoldDB" id="A0A9Q0GDL8"/>
<name>A0A9Q0GDL8_9ROSI</name>
<dbReference type="Proteomes" id="UP001141552">
    <property type="component" value="Unassembled WGS sequence"/>
</dbReference>
<reference evidence="2" key="1">
    <citation type="submission" date="2022-02" db="EMBL/GenBank/DDBJ databases">
        <authorList>
            <person name="Henning P.M."/>
            <person name="McCubbin A.G."/>
            <person name="Shore J.S."/>
        </authorList>
    </citation>
    <scope>NUCLEOTIDE SEQUENCE</scope>
    <source>
        <strain evidence="2">F60SS</strain>
        <tissue evidence="2">Leaves</tissue>
    </source>
</reference>
<sequence length="265" mass="29774">MHGRWSNYRKGEEKERTGGGLSTNVTKARKRVLGEFKNQKLEHNRGTLKDNAFIKHGRSLKQAVSSAKEESSSSLEDWDKESRGASIVFNPNQDCLNRMGVCAFVVVTEDTDKMAFGARLSHLGGSPVQIKSLGGNHILVVFQSRSEMLSYVKVVKTAGDGNLILFREWEDGDCASSRSCWLNIYRVPPPAWCEEFFSLIAVRFGRFLQLFNRLDNSDDLEVAKVQISTTYRFPISRFFKTLIGKKMYDITVCESHSSTFPGGGP</sequence>
<comment type="caution">
    <text evidence="2">The sequence shown here is derived from an EMBL/GenBank/DDBJ whole genome shotgun (WGS) entry which is preliminary data.</text>
</comment>
<gene>
    <name evidence="2" type="ORF">Tsubulata_034854</name>
</gene>
<dbReference type="EMBL" id="JAKUCV010001416">
    <property type="protein sequence ID" value="KAJ4846486.1"/>
    <property type="molecule type" value="Genomic_DNA"/>
</dbReference>
<organism evidence="2 3">
    <name type="scientific">Turnera subulata</name>
    <dbReference type="NCBI Taxonomy" id="218843"/>
    <lineage>
        <taxon>Eukaryota</taxon>
        <taxon>Viridiplantae</taxon>
        <taxon>Streptophyta</taxon>
        <taxon>Embryophyta</taxon>
        <taxon>Tracheophyta</taxon>
        <taxon>Spermatophyta</taxon>
        <taxon>Magnoliopsida</taxon>
        <taxon>eudicotyledons</taxon>
        <taxon>Gunneridae</taxon>
        <taxon>Pentapetalae</taxon>
        <taxon>rosids</taxon>
        <taxon>fabids</taxon>
        <taxon>Malpighiales</taxon>
        <taxon>Passifloraceae</taxon>
        <taxon>Turnera</taxon>
    </lineage>
</organism>
<feature type="region of interest" description="Disordered" evidence="1">
    <location>
        <begin position="1"/>
        <end position="27"/>
    </location>
</feature>
<evidence type="ECO:0008006" key="4">
    <source>
        <dbReference type="Google" id="ProtNLM"/>
    </source>
</evidence>
<dbReference type="OrthoDB" id="999103at2759"/>
<reference evidence="2" key="2">
    <citation type="journal article" date="2023" name="Plants (Basel)">
        <title>Annotation of the Turnera subulata (Passifloraceae) Draft Genome Reveals the S-Locus Evolved after the Divergence of Turneroideae from Passifloroideae in a Stepwise Manner.</title>
        <authorList>
            <person name="Henning P.M."/>
            <person name="Roalson E.H."/>
            <person name="Mir W."/>
            <person name="McCubbin A.G."/>
            <person name="Shore J.S."/>
        </authorList>
    </citation>
    <scope>NUCLEOTIDE SEQUENCE</scope>
    <source>
        <strain evidence="2">F60SS</strain>
    </source>
</reference>
<protein>
    <recommendedName>
        <fullName evidence="4">DUF4283 domain-containing protein</fullName>
    </recommendedName>
</protein>